<feature type="domain" description="DUF1549" evidence="3">
    <location>
        <begin position="52"/>
        <end position="219"/>
    </location>
</feature>
<evidence type="ECO:0000259" key="4">
    <source>
        <dbReference type="Pfam" id="PF07587"/>
    </source>
</evidence>
<protein>
    <submittedName>
        <fullName evidence="5">DUF1549 domain-containing protein</fullName>
    </submittedName>
</protein>
<evidence type="ECO:0000259" key="3">
    <source>
        <dbReference type="Pfam" id="PF07583"/>
    </source>
</evidence>
<dbReference type="PANTHER" id="PTHR35889">
    <property type="entry name" value="CYCLOINULO-OLIGOSACCHARIDE FRUCTANOTRANSFERASE-RELATED"/>
    <property type="match status" value="1"/>
</dbReference>
<dbReference type="InterPro" id="IPR022655">
    <property type="entry name" value="DUF1553"/>
</dbReference>
<feature type="domain" description="DUF1553" evidence="4">
    <location>
        <begin position="294"/>
        <end position="388"/>
    </location>
</feature>
<feature type="signal peptide" evidence="2">
    <location>
        <begin position="1"/>
        <end position="28"/>
    </location>
</feature>
<evidence type="ECO:0000313" key="5">
    <source>
        <dbReference type="EMBL" id="XBH05513.1"/>
    </source>
</evidence>
<keyword evidence="2" id="KW-0732">Signal</keyword>
<dbReference type="Pfam" id="PF07587">
    <property type="entry name" value="PSD1"/>
    <property type="match status" value="1"/>
</dbReference>
<dbReference type="Pfam" id="PF07583">
    <property type="entry name" value="PSCyt2"/>
    <property type="match status" value="1"/>
</dbReference>
<evidence type="ECO:0000256" key="1">
    <source>
        <dbReference type="SAM" id="Coils"/>
    </source>
</evidence>
<keyword evidence="1" id="KW-0175">Coiled coil</keyword>
<evidence type="ECO:0000256" key="2">
    <source>
        <dbReference type="SAM" id="SignalP"/>
    </source>
</evidence>
<dbReference type="AlphaFoldDB" id="A0AAU7CJ67"/>
<sequence>MNRLPIRPGYCAYLTLCVLGLVASRARAADAPALPLHERIDGVIDASHVGPPVALAGDAEFLRRVSLDLTGMPPSAEELKSFLADPAVDKRAKAVDRLLESPLYARHLATNLDIMLMERRVNKDVTAEEWQNYLLQAARENRPLNQVLREVLSADGADAKLRPAARFYLDRGAEPNLITRDVGRIFFGRDMQCAQCHNHPVIADYQQSDYHGLVAFFAPAYALVRKEGGKDQTVFAEKAGGDLTFDSVFVKNDKHLTGPRILGETELVEPVFPPGEEYQVKPADNILPVPKFSRRAQLASHVTGGTNRAFNENIANRLWAMLMGRGLVHPLDLHHPDNPPSHPELMAILADEIVARNYDTKAFLRELALTRTYQRAIDLPADQAPNPEEVASTVSELKTRTDSLTAASEAAQKEYAGAIKDWYAAETTLIPAAAEHDQALVKHAAVGKKQADARKAVDDLLAQINTREDVGKTLAETAAKAQEAVKKLPTEKDLAAAAQKFVDRSNALIAEVAALKKTSPDKAAALAKVSEELAAAVKPVEAARAKALPLRDLVRQKEQVVLAARRKTAECKVALERHKRHLERLQVFAQRETLRGQAAAVAQGLVVSREAVAQAQKMAKDFEPDLERHQTVVKAADQVRLGLEKNKAEAQAAQAAQQKIVDSVVAALTATDAARQQLPDDPILVEAAQKLKAKAEELRSVAAARTAQVDAATAEAKKGADAFALANQGLDASKAEKARRDDLVVVAQKKLADEESRSKALESEIAGATEQLATLRSNDFDVAQLKPLTPEQMCWSILKVTGIYDRYRQAEEAELNKTKPLDEAAKNDPAQVRARTLELEQRTFDKLKGNVASFVTVYGAGAGQPQNDFFATADQALFAANGGLVNGWVAPAGGNVSERMAAEQAAEKAAEDLYVTILTRLPSPEESADVAGS</sequence>
<dbReference type="PANTHER" id="PTHR35889:SF3">
    <property type="entry name" value="F-BOX DOMAIN-CONTAINING PROTEIN"/>
    <property type="match status" value="1"/>
</dbReference>
<feature type="chain" id="PRO_5043716887" evidence="2">
    <location>
        <begin position="29"/>
        <end position="933"/>
    </location>
</feature>
<name>A0AAU7CJ67_9BACT</name>
<gene>
    <name evidence="5" type="ORF">V5E97_05705</name>
</gene>
<dbReference type="RefSeq" id="WP_406698337.1">
    <property type="nucleotide sequence ID" value="NZ_CP155447.1"/>
</dbReference>
<proteinExistence type="predicted"/>
<dbReference type="EMBL" id="CP155447">
    <property type="protein sequence ID" value="XBH05513.1"/>
    <property type="molecule type" value="Genomic_DNA"/>
</dbReference>
<reference evidence="5" key="1">
    <citation type="submission" date="2024-05" db="EMBL/GenBank/DDBJ databases">
        <title>Planctomycetes of the genus Singulisphaera possess chitinolytic capabilities.</title>
        <authorList>
            <person name="Ivanova A."/>
        </authorList>
    </citation>
    <scope>NUCLEOTIDE SEQUENCE</scope>
    <source>
        <strain evidence="5">Ch08T</strain>
    </source>
</reference>
<accession>A0AAU7CJ67</accession>
<feature type="coiled-coil region" evidence="1">
    <location>
        <begin position="744"/>
        <end position="778"/>
    </location>
</feature>
<dbReference type="InterPro" id="IPR011444">
    <property type="entry name" value="DUF1549"/>
</dbReference>
<organism evidence="5">
    <name type="scientific">Singulisphaera sp. Ch08</name>
    <dbReference type="NCBI Taxonomy" id="3120278"/>
    <lineage>
        <taxon>Bacteria</taxon>
        <taxon>Pseudomonadati</taxon>
        <taxon>Planctomycetota</taxon>
        <taxon>Planctomycetia</taxon>
        <taxon>Isosphaerales</taxon>
        <taxon>Isosphaeraceae</taxon>
        <taxon>Singulisphaera</taxon>
    </lineage>
</organism>